<feature type="domain" description="Thioredoxin" evidence="6">
    <location>
        <begin position="135"/>
        <end position="269"/>
    </location>
</feature>
<dbReference type="Gene3D" id="3.40.30.10">
    <property type="entry name" value="Glutaredoxin"/>
    <property type="match status" value="1"/>
</dbReference>
<dbReference type="PANTHER" id="PTHR42852:SF6">
    <property type="entry name" value="THIOL:DISULFIDE INTERCHANGE PROTEIN DSBE"/>
    <property type="match status" value="1"/>
</dbReference>
<evidence type="ECO:0000256" key="2">
    <source>
        <dbReference type="ARBA" id="ARBA00022748"/>
    </source>
</evidence>
<evidence type="ECO:0000313" key="8">
    <source>
        <dbReference type="Proteomes" id="UP001247754"/>
    </source>
</evidence>
<dbReference type="CDD" id="cd02966">
    <property type="entry name" value="TlpA_like_family"/>
    <property type="match status" value="1"/>
</dbReference>
<dbReference type="InterPro" id="IPR017937">
    <property type="entry name" value="Thioredoxin_CS"/>
</dbReference>
<sequence length="269" mass="27429">MRVMGGLSLGPLALSADRAGVLAGVLVLLLAAWILGRRAGQSGARRLADWATAAVLTAGLAARAGFVAAHHDVFAAEPLTALAVWQGGFSPAAGAAGFAAVSAWYLARARALAAPAAIATALALTTGVALRAATTGTPAALPAGLMLQTLDGQPAPPGPGPVVINLWASWCPPCRREMPMLAEEAARAAGVRILFVNQGEGAAAIRRYLAREGIVLAPLLDPDGRMLRHFGMQGLPATLFIGADGRLRRAHMGEISRAGLRAGVAALHD</sequence>
<feature type="transmembrane region" description="Helical" evidence="5">
    <location>
        <begin position="47"/>
        <end position="69"/>
    </location>
</feature>
<evidence type="ECO:0000313" key="7">
    <source>
        <dbReference type="EMBL" id="MDR5654846.1"/>
    </source>
</evidence>
<dbReference type="PROSITE" id="PS51352">
    <property type="entry name" value="THIOREDOXIN_2"/>
    <property type="match status" value="1"/>
</dbReference>
<dbReference type="InterPro" id="IPR050553">
    <property type="entry name" value="Thioredoxin_ResA/DsbE_sf"/>
</dbReference>
<gene>
    <name evidence="7" type="ORF">RGD00_19725</name>
</gene>
<dbReference type="Pfam" id="PF00578">
    <property type="entry name" value="AhpC-TSA"/>
    <property type="match status" value="1"/>
</dbReference>
<reference evidence="7 8" key="1">
    <citation type="submission" date="2023-09" db="EMBL/GenBank/DDBJ databases">
        <title>Xinfangfangia sedmenti sp. nov., isolated the sedment.</title>
        <authorList>
            <person name="Xu L."/>
        </authorList>
    </citation>
    <scope>NUCLEOTIDE SEQUENCE [LARGE SCALE GENOMIC DNA]</scope>
    <source>
        <strain evidence="7 8">LG-4</strain>
    </source>
</reference>
<dbReference type="PANTHER" id="PTHR42852">
    <property type="entry name" value="THIOL:DISULFIDE INTERCHANGE PROTEIN DSBE"/>
    <property type="match status" value="1"/>
</dbReference>
<evidence type="ECO:0000259" key="6">
    <source>
        <dbReference type="PROSITE" id="PS51352"/>
    </source>
</evidence>
<feature type="transmembrane region" description="Helical" evidence="5">
    <location>
        <begin position="12"/>
        <end position="35"/>
    </location>
</feature>
<comment type="caution">
    <text evidence="7">The sequence shown here is derived from an EMBL/GenBank/DDBJ whole genome shotgun (WGS) entry which is preliminary data.</text>
</comment>
<evidence type="ECO:0000256" key="3">
    <source>
        <dbReference type="ARBA" id="ARBA00023157"/>
    </source>
</evidence>
<dbReference type="EMBL" id="JAVKPH010000036">
    <property type="protein sequence ID" value="MDR5654846.1"/>
    <property type="molecule type" value="Genomic_DNA"/>
</dbReference>
<dbReference type="InterPro" id="IPR013766">
    <property type="entry name" value="Thioredoxin_domain"/>
</dbReference>
<keyword evidence="5" id="KW-0472">Membrane</keyword>
<evidence type="ECO:0000256" key="5">
    <source>
        <dbReference type="SAM" id="Phobius"/>
    </source>
</evidence>
<protein>
    <submittedName>
        <fullName evidence="7">TlpA disulfide reductase family protein</fullName>
    </submittedName>
</protein>
<keyword evidence="5" id="KW-1133">Transmembrane helix</keyword>
<evidence type="ECO:0000256" key="1">
    <source>
        <dbReference type="ARBA" id="ARBA00004196"/>
    </source>
</evidence>
<dbReference type="Pfam" id="PF01790">
    <property type="entry name" value="LGT"/>
    <property type="match status" value="1"/>
</dbReference>
<dbReference type="PROSITE" id="PS00194">
    <property type="entry name" value="THIOREDOXIN_1"/>
    <property type="match status" value="1"/>
</dbReference>
<feature type="transmembrane region" description="Helical" evidence="5">
    <location>
        <begin position="89"/>
        <end position="107"/>
    </location>
</feature>
<keyword evidence="3" id="KW-1015">Disulfide bond</keyword>
<comment type="subcellular location">
    <subcellularLocation>
        <location evidence="1">Cell envelope</location>
    </subcellularLocation>
</comment>
<keyword evidence="4" id="KW-0676">Redox-active center</keyword>
<organism evidence="7 8">
    <name type="scientific">Ruixingdingia sedimenti</name>
    <dbReference type="NCBI Taxonomy" id="3073604"/>
    <lineage>
        <taxon>Bacteria</taxon>
        <taxon>Pseudomonadati</taxon>
        <taxon>Pseudomonadota</taxon>
        <taxon>Alphaproteobacteria</taxon>
        <taxon>Rhodobacterales</taxon>
        <taxon>Paracoccaceae</taxon>
        <taxon>Ruixingdingia</taxon>
    </lineage>
</organism>
<dbReference type="InterPro" id="IPR036249">
    <property type="entry name" value="Thioredoxin-like_sf"/>
</dbReference>
<keyword evidence="8" id="KW-1185">Reference proteome</keyword>
<keyword evidence="2" id="KW-0201">Cytochrome c-type biogenesis</keyword>
<dbReference type="Proteomes" id="UP001247754">
    <property type="component" value="Unassembled WGS sequence"/>
</dbReference>
<proteinExistence type="predicted"/>
<dbReference type="InterPro" id="IPR001640">
    <property type="entry name" value="Lgt"/>
</dbReference>
<name>A0ABU1FD96_9RHOB</name>
<dbReference type="SUPFAM" id="SSF52833">
    <property type="entry name" value="Thioredoxin-like"/>
    <property type="match status" value="1"/>
</dbReference>
<dbReference type="InterPro" id="IPR000866">
    <property type="entry name" value="AhpC/TSA"/>
</dbReference>
<dbReference type="RefSeq" id="WP_310458989.1">
    <property type="nucleotide sequence ID" value="NZ_JAVKPH010000036.1"/>
</dbReference>
<evidence type="ECO:0000256" key="4">
    <source>
        <dbReference type="ARBA" id="ARBA00023284"/>
    </source>
</evidence>
<keyword evidence="5" id="KW-0812">Transmembrane</keyword>
<accession>A0ABU1FD96</accession>